<accession>A0A890CAS2</accession>
<proteinExistence type="predicted"/>
<dbReference type="InterPro" id="IPR007094">
    <property type="entry name" value="RNA-dir_pol_PSvirus"/>
</dbReference>
<dbReference type="GO" id="GO:0006351">
    <property type="term" value="P:DNA-templated transcription"/>
    <property type="evidence" value="ECO:0007669"/>
    <property type="project" value="InterPro"/>
</dbReference>
<organism evidence="6">
    <name type="scientific">Raspberry leaf mottle virus</name>
    <dbReference type="NCBI Taxonomy" id="326941"/>
    <lineage>
        <taxon>Viruses</taxon>
        <taxon>Riboviria</taxon>
        <taxon>Orthornavirae</taxon>
        <taxon>Kitrinoviricota</taxon>
        <taxon>Alsuviricetes</taxon>
        <taxon>Martellivirales</taxon>
        <taxon>Closteroviridae</taxon>
        <taxon>Closterovirus</taxon>
        <taxon>Closterovirus macularubi</taxon>
    </lineage>
</organism>
<dbReference type="InterPro" id="IPR047308">
    <property type="entry name" value="Closteroviridae_RdRp"/>
</dbReference>
<feature type="domain" description="RdRp catalytic" evidence="5">
    <location>
        <begin position="187"/>
        <end position="300"/>
    </location>
</feature>
<evidence type="ECO:0000259" key="5">
    <source>
        <dbReference type="PROSITE" id="PS50507"/>
    </source>
</evidence>
<dbReference type="InterPro" id="IPR001788">
    <property type="entry name" value="RNA-dep_RNA_pol_alsuvir"/>
</dbReference>
<name>A0A890CAS2_9CLOS</name>
<dbReference type="GO" id="GO:0003968">
    <property type="term" value="F:RNA-directed RNA polymerase activity"/>
    <property type="evidence" value="ECO:0007669"/>
    <property type="project" value="UniProtKB-KW"/>
</dbReference>
<keyword evidence="1" id="KW-0696">RNA-directed RNA polymerase</keyword>
<evidence type="ECO:0000256" key="3">
    <source>
        <dbReference type="ARBA" id="ARBA00022695"/>
    </source>
</evidence>
<keyword evidence="3" id="KW-0548">Nucleotidyltransferase</keyword>
<protein>
    <submittedName>
        <fullName evidence="6">Polymerase</fullName>
    </submittedName>
</protein>
<keyword evidence="2" id="KW-0808">Transferase</keyword>
<dbReference type="RefSeq" id="YP_874185.1">
    <property type="nucleotide sequence ID" value="NC_008585.1"/>
</dbReference>
<sequence>SYIRSQAIPPRRPSLQENLLSYESRNFNFIKCERFSSPKLFGAAMASNLLLKLFDAEKLAEVRQSVISISEANIAKWLLKRDASQVKALMTDLDRDFDIMDDISRFKLMVKRDAKVKLDDSCLSKHPPAQNIMFHRKALNAVYSPCFDEFKNRFLYCLPPNIVFFTEMTNEDLAEIIRRRLGDDDIYNIGEVDFSKFDKSQDVFIKEYERALYEAFGFDVELLEMWMEGEYNAYASTMDSQLSFRIENQRRSGGSNTWIGNSLVTLGLLSMYYDVSKFRLLLISGDDSLIYSDEKIKDHSSQICLETGFETKFLSPSVPYFCSKFVVQTGSMTYFVPDPYKLLVKLGGSTPFVTDVDLFEAFVSFRDLTRAFDHQVMLERLCGLVHTKYCFTSGSTLPALCAIHCIRANFSSFKKLYPKTVGWWLVTSSRLKFLSKLPGLIVSKAFSSTGESNYFCYLRDSFADDPG</sequence>
<dbReference type="CDD" id="cd23253">
    <property type="entry name" value="Closteroviridae_RdRp"/>
    <property type="match status" value="1"/>
</dbReference>
<dbReference type="GeneID" id="5076645"/>
<feature type="non-terminal residue" evidence="6">
    <location>
        <position position="1"/>
    </location>
</feature>
<dbReference type="InterPro" id="IPR043502">
    <property type="entry name" value="DNA/RNA_pol_sf"/>
</dbReference>
<dbReference type="PROSITE" id="PS50507">
    <property type="entry name" value="RDRP_SSRNA_POS"/>
    <property type="match status" value="1"/>
</dbReference>
<dbReference type="EMBL" id="MT156350">
    <property type="protein sequence ID" value="QRG29097.1"/>
    <property type="molecule type" value="Genomic_RNA"/>
</dbReference>
<evidence type="ECO:0000313" key="6">
    <source>
        <dbReference type="EMBL" id="QRG29097.1"/>
    </source>
</evidence>
<dbReference type="KEGG" id="vg:5076645"/>
<dbReference type="Pfam" id="PF00978">
    <property type="entry name" value="RdRP_2"/>
    <property type="match status" value="1"/>
</dbReference>
<evidence type="ECO:0000256" key="2">
    <source>
        <dbReference type="ARBA" id="ARBA00022679"/>
    </source>
</evidence>
<dbReference type="SUPFAM" id="SSF56672">
    <property type="entry name" value="DNA/RNA polymerases"/>
    <property type="match status" value="1"/>
</dbReference>
<keyword evidence="4" id="KW-0693">Viral RNA replication</keyword>
<evidence type="ECO:0000256" key="4">
    <source>
        <dbReference type="ARBA" id="ARBA00022953"/>
    </source>
</evidence>
<reference evidence="6" key="1">
    <citation type="submission" date="2020-03" db="EMBL/GenBank/DDBJ databases">
        <title>First Report of Black raspberry necrosis virus and Raspberry leaf mottle virus in Bosnia and Herzegovina.</title>
        <authorList>
            <person name="Radulovic M."/>
        </authorList>
    </citation>
    <scope>NUCLEOTIDE SEQUENCE</scope>
    <source>
        <strain evidence="6">RMG</strain>
    </source>
</reference>
<evidence type="ECO:0000256" key="1">
    <source>
        <dbReference type="ARBA" id="ARBA00022484"/>
    </source>
</evidence>
<dbReference type="GO" id="GO:0039694">
    <property type="term" value="P:viral RNA genome replication"/>
    <property type="evidence" value="ECO:0007669"/>
    <property type="project" value="InterPro"/>
</dbReference>
<dbReference type="OrthoDB" id="2873at10239"/>
<dbReference type="GO" id="GO:0003723">
    <property type="term" value="F:RNA binding"/>
    <property type="evidence" value="ECO:0007669"/>
    <property type="project" value="InterPro"/>
</dbReference>